<comment type="caution">
    <text evidence="1">The sequence shown here is derived from an EMBL/GenBank/DDBJ whole genome shotgun (WGS) entry which is preliminary data.</text>
</comment>
<evidence type="ECO:0000313" key="2">
    <source>
        <dbReference type="Proteomes" id="UP000005837"/>
    </source>
</evidence>
<dbReference type="HOGENOM" id="CLU_3152282_0_0_4"/>
<dbReference type="Proteomes" id="UP000005837">
    <property type="component" value="Unassembled WGS sequence"/>
</dbReference>
<accession>C0DSC0</accession>
<organism evidence="1 2">
    <name type="scientific">Eikenella corrodens ATCC 23834</name>
    <dbReference type="NCBI Taxonomy" id="546274"/>
    <lineage>
        <taxon>Bacteria</taxon>
        <taxon>Pseudomonadati</taxon>
        <taxon>Pseudomonadota</taxon>
        <taxon>Betaproteobacteria</taxon>
        <taxon>Neisseriales</taxon>
        <taxon>Neisseriaceae</taxon>
        <taxon>Eikenella</taxon>
    </lineage>
</organism>
<proteinExistence type="predicted"/>
<name>C0DSC0_EIKCO</name>
<evidence type="ECO:0000313" key="1">
    <source>
        <dbReference type="EMBL" id="EEG25071.1"/>
    </source>
</evidence>
<sequence length="48" mass="5361">MVGLMFSLGRSSALEMPKSRFRQPSCNGRRLPEKREGCQAAFLPFVCA</sequence>
<gene>
    <name evidence="1" type="ORF">EIKCOROL_00242</name>
</gene>
<protein>
    <submittedName>
        <fullName evidence="1">Uncharacterized protein</fullName>
    </submittedName>
</protein>
<dbReference type="EMBL" id="ACEA01000004">
    <property type="protein sequence ID" value="EEG25071.1"/>
    <property type="molecule type" value="Genomic_DNA"/>
</dbReference>
<dbReference type="AlphaFoldDB" id="C0DSC0"/>
<reference evidence="1 2" key="1">
    <citation type="submission" date="2009-01" db="EMBL/GenBank/DDBJ databases">
        <authorList>
            <person name="Fulton L."/>
            <person name="Clifton S."/>
            <person name="Chinwalla A.T."/>
            <person name="Mitreva M."/>
            <person name="Sodergren E."/>
            <person name="Weinstock G."/>
            <person name="Clifton S."/>
            <person name="Dooling D.J."/>
            <person name="Fulton B."/>
            <person name="Minx P."/>
            <person name="Pepin K.H."/>
            <person name="Johnson M."/>
            <person name="Bhonagiri V."/>
            <person name="Nash W.E."/>
            <person name="Mardis E.R."/>
            <person name="Wilson R.K."/>
        </authorList>
    </citation>
    <scope>NUCLEOTIDE SEQUENCE [LARGE SCALE GENOMIC DNA]</scope>
    <source>
        <strain evidence="1 2">ATCC 23834</strain>
    </source>
</reference>